<dbReference type="InterPro" id="IPR028851">
    <property type="entry name" value="Pphln1"/>
</dbReference>
<evidence type="ECO:0000256" key="1">
    <source>
        <dbReference type="SAM" id="MobiDB-lite"/>
    </source>
</evidence>
<reference evidence="3" key="1">
    <citation type="submission" date="2022-06" db="EMBL/GenBank/DDBJ databases">
        <authorList>
            <person name="Berger JAMES D."/>
            <person name="Berger JAMES D."/>
        </authorList>
    </citation>
    <scope>NUCLEOTIDE SEQUENCE [LARGE SCALE GENOMIC DNA]</scope>
</reference>
<evidence type="ECO:0000259" key="2">
    <source>
        <dbReference type="Pfam" id="PF25234"/>
    </source>
</evidence>
<feature type="compositionally biased region" description="Low complexity" evidence="1">
    <location>
        <begin position="372"/>
        <end position="385"/>
    </location>
</feature>
<sequence>MQSPGNYGDSRRIRNGSSSSGGRGYRDGGRDRRSVDRRSLDRRSVDRRSTDGRSADHRSEERSTGRRSTDRRSASRSRSFTGSSSRSASRSVVSRSRSVSNARHSLPSNHDDSMNASESEFNGRNYDDRRVSRNRSRHSHDRSSSSSQSSGERRRQSSSNRHSVDRNHTRYDNSGGENSSPDYQQRKKQRLSRSPSMNEENLAYSNAPAPNPEGGSSLVSGLIQLRRRGQQGFEQSPVRGDSFSRRSRHSSENSSSGASVASSNGAFDSPKNRSGRKRMHSISPPYNNHSSRSSKAKTAAASNSDEKSRSIVEPQKRRKTRNTRSPVNSTESHDRPNTRSKAQRTSLRKTPEVENSVKMRQANASRKRRSSVSKSSQRSSGKDSSPVASKKNSKGGHNSRHSENARSPLSATVSNTAKRWRTPEDEVSDDPPRKVEKWPSNSGRLSKAKNKSATRSVNNSSDNDHSDASKVSGRQSVVPRGNKSLPKTSEPASSKNSSGSTTVTSSAPTMNNKKSAEPNDGSEDVMNLIRDRKDTLAEEYKRDCEAFTTVVRMLISKDQDLESRLMPMLKEILHERGQRCIEDLRAFISDHQPHESGTNEIGEKRHD</sequence>
<accession>A0AA85IME1</accession>
<feature type="region of interest" description="Disordered" evidence="1">
    <location>
        <begin position="1"/>
        <end position="526"/>
    </location>
</feature>
<dbReference type="WBParaSite" id="TREG1_105160.1">
    <property type="protein sequence ID" value="TREG1_105160.1"/>
    <property type="gene ID" value="TREG1_105160"/>
</dbReference>
<dbReference type="Pfam" id="PF25234">
    <property type="entry name" value="Periphilin_C"/>
    <property type="match status" value="1"/>
</dbReference>
<keyword evidence="3" id="KW-1185">Reference proteome</keyword>
<dbReference type="GO" id="GO:0045892">
    <property type="term" value="P:negative regulation of DNA-templated transcription"/>
    <property type="evidence" value="ECO:0007669"/>
    <property type="project" value="InterPro"/>
</dbReference>
<dbReference type="GO" id="GO:0045814">
    <property type="term" value="P:negative regulation of gene expression, epigenetic"/>
    <property type="evidence" value="ECO:0007669"/>
    <property type="project" value="TreeGrafter"/>
</dbReference>
<feature type="compositionally biased region" description="Basic and acidic residues" evidence="1">
    <location>
        <begin position="24"/>
        <end position="73"/>
    </location>
</feature>
<protein>
    <recommendedName>
        <fullName evidence="2">Periphilin-1 C-terminal domain-containing protein</fullName>
    </recommendedName>
</protein>
<feature type="domain" description="Periphilin-1 C-terminal" evidence="2">
    <location>
        <begin position="521"/>
        <end position="591"/>
    </location>
</feature>
<dbReference type="GO" id="GO:0097355">
    <property type="term" value="P:protein localization to heterochromatin"/>
    <property type="evidence" value="ECO:0007669"/>
    <property type="project" value="TreeGrafter"/>
</dbReference>
<dbReference type="InterPro" id="IPR057603">
    <property type="entry name" value="Periphilin-1_C"/>
</dbReference>
<feature type="compositionally biased region" description="Basic and acidic residues" evidence="1">
    <location>
        <begin position="162"/>
        <end position="171"/>
    </location>
</feature>
<dbReference type="GO" id="GO:0005654">
    <property type="term" value="C:nucleoplasm"/>
    <property type="evidence" value="ECO:0007669"/>
    <property type="project" value="TreeGrafter"/>
</dbReference>
<dbReference type="PANTHER" id="PTHR15836">
    <property type="entry name" value="PERIPHILIN 1"/>
    <property type="match status" value="1"/>
</dbReference>
<feature type="compositionally biased region" description="Low complexity" evidence="1">
    <location>
        <begin position="76"/>
        <end position="105"/>
    </location>
</feature>
<feature type="compositionally biased region" description="Polar residues" evidence="1">
    <location>
        <begin position="405"/>
        <end position="417"/>
    </location>
</feature>
<feature type="compositionally biased region" description="Polar residues" evidence="1">
    <location>
        <begin position="485"/>
        <end position="513"/>
    </location>
</feature>
<name>A0AA85IME1_TRIRE</name>
<dbReference type="Proteomes" id="UP000050795">
    <property type="component" value="Unassembled WGS sequence"/>
</dbReference>
<evidence type="ECO:0000313" key="3">
    <source>
        <dbReference type="Proteomes" id="UP000050795"/>
    </source>
</evidence>
<organism evidence="3 4">
    <name type="scientific">Trichobilharzia regenti</name>
    <name type="common">Nasal bird schistosome</name>
    <dbReference type="NCBI Taxonomy" id="157069"/>
    <lineage>
        <taxon>Eukaryota</taxon>
        <taxon>Metazoa</taxon>
        <taxon>Spiralia</taxon>
        <taxon>Lophotrochozoa</taxon>
        <taxon>Platyhelminthes</taxon>
        <taxon>Trematoda</taxon>
        <taxon>Digenea</taxon>
        <taxon>Strigeidida</taxon>
        <taxon>Schistosomatoidea</taxon>
        <taxon>Schistosomatidae</taxon>
        <taxon>Trichobilharzia</taxon>
    </lineage>
</organism>
<dbReference type="PANTHER" id="PTHR15836:SF4">
    <property type="entry name" value="PERIPHILIN-1"/>
    <property type="match status" value="1"/>
</dbReference>
<dbReference type="AlphaFoldDB" id="A0AA85IME1"/>
<feature type="compositionally biased region" description="Low complexity" evidence="1">
    <location>
        <begin position="290"/>
        <end position="303"/>
    </location>
</feature>
<reference evidence="4" key="2">
    <citation type="submission" date="2023-11" db="UniProtKB">
        <authorList>
            <consortium name="WormBaseParasite"/>
        </authorList>
    </citation>
    <scope>IDENTIFICATION</scope>
</reference>
<evidence type="ECO:0000313" key="4">
    <source>
        <dbReference type="WBParaSite" id="TREG1_105160.1"/>
    </source>
</evidence>
<feature type="compositionally biased region" description="Low complexity" evidence="1">
    <location>
        <begin position="252"/>
        <end position="266"/>
    </location>
</feature>
<proteinExistence type="predicted"/>